<evidence type="ECO:0000313" key="2">
    <source>
        <dbReference type="EMBL" id="TNN61881.1"/>
    </source>
</evidence>
<evidence type="ECO:0000313" key="3">
    <source>
        <dbReference type="Proteomes" id="UP000314294"/>
    </source>
</evidence>
<dbReference type="EMBL" id="SRLO01000306">
    <property type="protein sequence ID" value="TNN61881.1"/>
    <property type="molecule type" value="Genomic_DNA"/>
</dbReference>
<gene>
    <name evidence="2" type="ORF">EYF80_027897</name>
</gene>
<dbReference type="AlphaFoldDB" id="A0A4Z2H8B4"/>
<name>A0A4Z2H8B4_9TELE</name>
<comment type="caution">
    <text evidence="2">The sequence shown here is derived from an EMBL/GenBank/DDBJ whole genome shotgun (WGS) entry which is preliminary data.</text>
</comment>
<evidence type="ECO:0000256" key="1">
    <source>
        <dbReference type="SAM" id="SignalP"/>
    </source>
</evidence>
<reference evidence="2 3" key="1">
    <citation type="submission" date="2019-03" db="EMBL/GenBank/DDBJ databases">
        <title>First draft genome of Liparis tanakae, snailfish: a comprehensive survey of snailfish specific genes.</title>
        <authorList>
            <person name="Kim W."/>
            <person name="Song I."/>
            <person name="Jeong J.-H."/>
            <person name="Kim D."/>
            <person name="Kim S."/>
            <person name="Ryu S."/>
            <person name="Song J.Y."/>
            <person name="Lee S.K."/>
        </authorList>
    </citation>
    <scope>NUCLEOTIDE SEQUENCE [LARGE SCALE GENOMIC DNA]</scope>
    <source>
        <tissue evidence="2">Muscle</tissue>
    </source>
</reference>
<protein>
    <recommendedName>
        <fullName evidence="4">HECT domain-containing protein</fullName>
    </recommendedName>
</protein>
<evidence type="ECO:0008006" key="4">
    <source>
        <dbReference type="Google" id="ProtNLM"/>
    </source>
</evidence>
<feature type="chain" id="PRO_5021475697" description="HECT domain-containing protein" evidence="1">
    <location>
        <begin position="17"/>
        <end position="66"/>
    </location>
</feature>
<keyword evidence="1" id="KW-0732">Signal</keyword>
<dbReference type="Proteomes" id="UP000314294">
    <property type="component" value="Unassembled WGS sequence"/>
</dbReference>
<sequence length="66" mass="7457">MAYCFLINFLIRRITCHPGTAEDQAAGFGLRLVLSAPLYSSMTKLDRVLRRALSMSTQESEFNQES</sequence>
<accession>A0A4Z2H8B4</accession>
<proteinExistence type="predicted"/>
<keyword evidence="3" id="KW-1185">Reference proteome</keyword>
<feature type="signal peptide" evidence="1">
    <location>
        <begin position="1"/>
        <end position="16"/>
    </location>
</feature>
<organism evidence="2 3">
    <name type="scientific">Liparis tanakae</name>
    <name type="common">Tanaka's snailfish</name>
    <dbReference type="NCBI Taxonomy" id="230148"/>
    <lineage>
        <taxon>Eukaryota</taxon>
        <taxon>Metazoa</taxon>
        <taxon>Chordata</taxon>
        <taxon>Craniata</taxon>
        <taxon>Vertebrata</taxon>
        <taxon>Euteleostomi</taxon>
        <taxon>Actinopterygii</taxon>
        <taxon>Neopterygii</taxon>
        <taxon>Teleostei</taxon>
        <taxon>Neoteleostei</taxon>
        <taxon>Acanthomorphata</taxon>
        <taxon>Eupercaria</taxon>
        <taxon>Perciformes</taxon>
        <taxon>Cottioidei</taxon>
        <taxon>Cottales</taxon>
        <taxon>Liparidae</taxon>
        <taxon>Liparis</taxon>
    </lineage>
</organism>